<proteinExistence type="predicted"/>
<protein>
    <submittedName>
        <fullName evidence="1">Polysaccharide pyruvyl transferase family protein</fullName>
    </submittedName>
</protein>
<dbReference type="EMBL" id="JAAGMN010000144">
    <property type="protein sequence ID" value="NEE05147.1"/>
    <property type="molecule type" value="Genomic_DNA"/>
</dbReference>
<dbReference type="GO" id="GO:0016740">
    <property type="term" value="F:transferase activity"/>
    <property type="evidence" value="ECO:0007669"/>
    <property type="project" value="UniProtKB-KW"/>
</dbReference>
<evidence type="ECO:0000313" key="1">
    <source>
        <dbReference type="EMBL" id="NEE05147.1"/>
    </source>
</evidence>
<reference evidence="1" key="1">
    <citation type="submission" date="2020-01" db="EMBL/GenBank/DDBJ databases">
        <title>Insect and environment-associated Actinomycetes.</title>
        <authorList>
            <person name="Currrie C."/>
            <person name="Chevrette M."/>
            <person name="Carlson C."/>
            <person name="Stubbendieck R."/>
            <person name="Wendt-Pienkowski E."/>
        </authorList>
    </citation>
    <scope>NUCLEOTIDE SEQUENCE</scope>
    <source>
        <strain evidence="1">SID7499</strain>
    </source>
</reference>
<sequence>DLLGGVPDDGLLVIQRQDLGPVPPAANDVPEDILVPLDSRADFRARRLHDDLPVPADVVVLNFAGVPATRTGLAPAHAARDRFDLDDEAFRAAFLALPGAKHPDLLLHLALPFPDRSRPPIDLVRQLAEIHRGRGHHDRAVALL</sequence>
<keyword evidence="1" id="KW-0808">Transferase</keyword>
<name>A0A6G3WI77_9ACTN</name>
<gene>
    <name evidence="1" type="ORF">G3M58_01705</name>
</gene>
<dbReference type="AlphaFoldDB" id="A0A6G3WI77"/>
<feature type="non-terminal residue" evidence="1">
    <location>
        <position position="1"/>
    </location>
</feature>
<comment type="caution">
    <text evidence="1">The sequence shown here is derived from an EMBL/GenBank/DDBJ whole genome shotgun (WGS) entry which is preliminary data.</text>
</comment>
<organism evidence="1">
    <name type="scientific">Streptomyces sp. SID7499</name>
    <dbReference type="NCBI Taxonomy" id="2706086"/>
    <lineage>
        <taxon>Bacteria</taxon>
        <taxon>Bacillati</taxon>
        <taxon>Actinomycetota</taxon>
        <taxon>Actinomycetes</taxon>
        <taxon>Kitasatosporales</taxon>
        <taxon>Streptomycetaceae</taxon>
        <taxon>Streptomyces</taxon>
    </lineage>
</organism>
<feature type="non-terminal residue" evidence="1">
    <location>
        <position position="144"/>
    </location>
</feature>
<accession>A0A6G3WI77</accession>